<evidence type="ECO:0000256" key="1">
    <source>
        <dbReference type="PROSITE-ProRule" id="PRU00043"/>
    </source>
</evidence>
<feature type="compositionally biased region" description="Basic and acidic residues" evidence="2">
    <location>
        <begin position="716"/>
        <end position="727"/>
    </location>
</feature>
<keyword evidence="3" id="KW-1133">Transmembrane helix</keyword>
<dbReference type="Gene3D" id="2.60.40.60">
    <property type="entry name" value="Cadherins"/>
    <property type="match status" value="1"/>
</dbReference>
<keyword evidence="3" id="KW-0472">Membrane</keyword>
<evidence type="ECO:0000259" key="4">
    <source>
        <dbReference type="PROSITE" id="PS50268"/>
    </source>
</evidence>
<dbReference type="InterPro" id="IPR002126">
    <property type="entry name" value="Cadherin-like_dom"/>
</dbReference>
<dbReference type="SUPFAM" id="SSF49313">
    <property type="entry name" value="Cadherin-like"/>
    <property type="match status" value="1"/>
</dbReference>
<dbReference type="CDD" id="cd11304">
    <property type="entry name" value="Cadherin_repeat"/>
    <property type="match status" value="1"/>
</dbReference>
<dbReference type="Proteomes" id="UP000735302">
    <property type="component" value="Unassembled WGS sequence"/>
</dbReference>
<feature type="region of interest" description="Disordered" evidence="2">
    <location>
        <begin position="860"/>
        <end position="885"/>
    </location>
</feature>
<dbReference type="InterPro" id="IPR015919">
    <property type="entry name" value="Cadherin-like_sf"/>
</dbReference>
<dbReference type="GO" id="GO:0005509">
    <property type="term" value="F:calcium ion binding"/>
    <property type="evidence" value="ECO:0007669"/>
    <property type="project" value="UniProtKB-UniRule"/>
</dbReference>
<name>A0AAV4AGU0_9GAST</name>
<feature type="compositionally biased region" description="Basic and acidic residues" evidence="2">
    <location>
        <begin position="942"/>
        <end position="951"/>
    </location>
</feature>
<keyword evidence="6" id="KW-1185">Reference proteome</keyword>
<feature type="transmembrane region" description="Helical" evidence="3">
    <location>
        <begin position="217"/>
        <end position="242"/>
    </location>
</feature>
<proteinExistence type="predicted"/>
<gene>
    <name evidence="5" type="ORF">PoB_003689600</name>
</gene>
<keyword evidence="1" id="KW-0106">Calcium</keyword>
<organism evidence="5 6">
    <name type="scientific">Plakobranchus ocellatus</name>
    <dbReference type="NCBI Taxonomy" id="259542"/>
    <lineage>
        <taxon>Eukaryota</taxon>
        <taxon>Metazoa</taxon>
        <taxon>Spiralia</taxon>
        <taxon>Lophotrochozoa</taxon>
        <taxon>Mollusca</taxon>
        <taxon>Gastropoda</taxon>
        <taxon>Heterobranchia</taxon>
        <taxon>Euthyneura</taxon>
        <taxon>Panpulmonata</taxon>
        <taxon>Sacoglossa</taxon>
        <taxon>Placobranchoidea</taxon>
        <taxon>Plakobranchidae</taxon>
        <taxon>Plakobranchus</taxon>
    </lineage>
</organism>
<keyword evidence="3" id="KW-0812">Transmembrane</keyword>
<feature type="domain" description="Cadherin" evidence="4">
    <location>
        <begin position="8"/>
        <end position="70"/>
    </location>
</feature>
<feature type="compositionally biased region" description="Basic residues" evidence="2">
    <location>
        <begin position="705"/>
        <end position="715"/>
    </location>
</feature>
<dbReference type="GO" id="GO:0007156">
    <property type="term" value="P:homophilic cell adhesion via plasma membrane adhesion molecules"/>
    <property type="evidence" value="ECO:0007669"/>
    <property type="project" value="InterPro"/>
</dbReference>
<comment type="caution">
    <text evidence="5">The sequence shown here is derived from an EMBL/GenBank/DDBJ whole genome shotgun (WGS) entry which is preliminary data.</text>
</comment>
<dbReference type="GO" id="GO:0016020">
    <property type="term" value="C:membrane"/>
    <property type="evidence" value="ECO:0007669"/>
    <property type="project" value="InterPro"/>
</dbReference>
<evidence type="ECO:0000313" key="5">
    <source>
        <dbReference type="EMBL" id="GFO10391.1"/>
    </source>
</evidence>
<evidence type="ECO:0000256" key="3">
    <source>
        <dbReference type="SAM" id="Phobius"/>
    </source>
</evidence>
<feature type="region of interest" description="Disordered" evidence="2">
    <location>
        <begin position="686"/>
        <end position="730"/>
    </location>
</feature>
<feature type="region of interest" description="Disordered" evidence="2">
    <location>
        <begin position="927"/>
        <end position="969"/>
    </location>
</feature>
<reference evidence="5 6" key="1">
    <citation type="journal article" date="2021" name="Elife">
        <title>Chloroplast acquisition without the gene transfer in kleptoplastic sea slugs, Plakobranchus ocellatus.</title>
        <authorList>
            <person name="Maeda T."/>
            <person name="Takahashi S."/>
            <person name="Yoshida T."/>
            <person name="Shimamura S."/>
            <person name="Takaki Y."/>
            <person name="Nagai Y."/>
            <person name="Toyoda A."/>
            <person name="Suzuki Y."/>
            <person name="Arimoto A."/>
            <person name="Ishii H."/>
            <person name="Satoh N."/>
            <person name="Nishiyama T."/>
            <person name="Hasebe M."/>
            <person name="Maruyama T."/>
            <person name="Minagawa J."/>
            <person name="Obokata J."/>
            <person name="Shigenobu S."/>
        </authorList>
    </citation>
    <scope>NUCLEOTIDE SEQUENCE [LARGE SCALE GENOMIC DNA]</scope>
</reference>
<dbReference type="EMBL" id="BLXT01004163">
    <property type="protein sequence ID" value="GFO10391.1"/>
    <property type="molecule type" value="Genomic_DNA"/>
</dbReference>
<evidence type="ECO:0000313" key="6">
    <source>
        <dbReference type="Proteomes" id="UP000735302"/>
    </source>
</evidence>
<sequence>MQQDGLSYFFINNFRLGYVGLRKALDYESLRAVNTTTFFLNVSAEDVYGLATFTTLTLRVTDVDDLPPEFNHPNCSLQIVRSKPCVVSYEARITVKFMGLLTDITPAPIGARDMDFLDATIIYSLEVAPGENPDFLKKFFINATTGSVHLVSPFTQPQVVHLIIVARQAERLSRLTQATFTVTVFEDKNQFMVDQLKPLLDATANRENGDSGKVPPLYMIITLVFGILSLLVHFIICMLCWIHKTKQHQRVSPMPSKETGSCTSLGYKHQDSLVSLNAKQPQAALLHTCFCPKSSKLSIGKEDTVAKAGIKYAPKGHLGLANADHNTSHLAFIRLKGNTKRYSAEDRQAYKGPVSIITGEKYHSNSRNFTQNTIAEGHSCDQSGDHNDFPIFYPNQDETEEEHKDSLFTASPTSVCTDFSSDSTRPHAYSSRDDENEFVKLGESVPIQELNSTLNSQQPLQSSCDKLESNALQDTKGNPSILPSFASETYNYTCTDGDGLENPTQKTLCSQSSLEFKEKEDGNNSVTVGQKKIPVTGASHEAKSVKVDTDLPTQLEKKHVNNCSDANKYATKTNTSIGMERRDHISGHGTLSHAPWELVSINTEDNNLETDAIFRGKQLALQVRSDNDSVVHGRPFQMPQVMNPTQNNMIQWQTTDFLMFRPHTGPGHHTRPHTEPIEYLDESTTAKVQVGEGQRPETNLSLERKRVRGKNKKRRGDRDPKKPDSFDHGVTTDALAFDYPLSCLSHVQDTAEEYQMKNGLDEHNLPNRNAHSACMHHHWRINSHVPESISALESCNSLCGSVVDMRKSSGSDLKKNNAFLRAKRLAKSQQKTVMLDGSRLQPYMILQHVKQKREWRQQQFCREQEHQRERQTRKQLKPNGQMQPQYRTEQRYKLKHEHLFRRHSASQQGQLQRRTVSECLTLSKSKEQLPVPATAPALLNSEDSHTDNREQDSDEEVNQDVQNWVNSTH</sequence>
<dbReference type="AlphaFoldDB" id="A0AAV4AGU0"/>
<dbReference type="PROSITE" id="PS50268">
    <property type="entry name" value="CADHERIN_2"/>
    <property type="match status" value="1"/>
</dbReference>
<feature type="compositionally biased region" description="Polar residues" evidence="2">
    <location>
        <begin position="959"/>
        <end position="969"/>
    </location>
</feature>
<protein>
    <submittedName>
        <fullName evidence="5">Protocadherin-15</fullName>
    </submittedName>
</protein>
<evidence type="ECO:0000256" key="2">
    <source>
        <dbReference type="SAM" id="MobiDB-lite"/>
    </source>
</evidence>
<feature type="compositionally biased region" description="Basic and acidic residues" evidence="2">
    <location>
        <begin position="860"/>
        <end position="872"/>
    </location>
</feature>
<accession>A0AAV4AGU0</accession>